<evidence type="ECO:0000259" key="1">
    <source>
        <dbReference type="PROSITE" id="PS50835"/>
    </source>
</evidence>
<dbReference type="EMBL" id="VSRR010141508">
    <property type="protein sequence ID" value="MPD04538.1"/>
    <property type="molecule type" value="Genomic_DNA"/>
</dbReference>
<sequence length="78" mass="8272">MTVLLLLIEKRLCSILPAARPTSVVIKAPADPLVEGRKTRLECVAAGAYPSAVISWDMTIAGRSKLLKSTVSKALPAL</sequence>
<feature type="domain" description="Ig-like" evidence="1">
    <location>
        <begin position="21"/>
        <end position="56"/>
    </location>
</feature>
<evidence type="ECO:0000313" key="3">
    <source>
        <dbReference type="Proteomes" id="UP000324222"/>
    </source>
</evidence>
<dbReference type="SUPFAM" id="SSF48726">
    <property type="entry name" value="Immunoglobulin"/>
    <property type="match status" value="1"/>
</dbReference>
<accession>A0A5B7KGV3</accession>
<proteinExistence type="predicted"/>
<gene>
    <name evidence="2" type="ORF">E2C01_100233</name>
</gene>
<dbReference type="PROSITE" id="PS50835">
    <property type="entry name" value="IG_LIKE"/>
    <property type="match status" value="1"/>
</dbReference>
<comment type="caution">
    <text evidence="2">The sequence shown here is derived from an EMBL/GenBank/DDBJ whole genome shotgun (WGS) entry which is preliminary data.</text>
</comment>
<protein>
    <recommendedName>
        <fullName evidence="1">Ig-like domain-containing protein</fullName>
    </recommendedName>
</protein>
<dbReference type="OrthoDB" id="6354019at2759"/>
<dbReference type="InterPro" id="IPR007110">
    <property type="entry name" value="Ig-like_dom"/>
</dbReference>
<dbReference type="AlphaFoldDB" id="A0A5B7KGV3"/>
<name>A0A5B7KGV3_PORTR</name>
<keyword evidence="3" id="KW-1185">Reference proteome</keyword>
<dbReference type="Proteomes" id="UP000324222">
    <property type="component" value="Unassembled WGS sequence"/>
</dbReference>
<organism evidence="2 3">
    <name type="scientific">Portunus trituberculatus</name>
    <name type="common">Swimming crab</name>
    <name type="synonym">Neptunus trituberculatus</name>
    <dbReference type="NCBI Taxonomy" id="210409"/>
    <lineage>
        <taxon>Eukaryota</taxon>
        <taxon>Metazoa</taxon>
        <taxon>Ecdysozoa</taxon>
        <taxon>Arthropoda</taxon>
        <taxon>Crustacea</taxon>
        <taxon>Multicrustacea</taxon>
        <taxon>Malacostraca</taxon>
        <taxon>Eumalacostraca</taxon>
        <taxon>Eucarida</taxon>
        <taxon>Decapoda</taxon>
        <taxon>Pleocyemata</taxon>
        <taxon>Brachyura</taxon>
        <taxon>Eubrachyura</taxon>
        <taxon>Portunoidea</taxon>
        <taxon>Portunidae</taxon>
        <taxon>Portuninae</taxon>
        <taxon>Portunus</taxon>
    </lineage>
</organism>
<reference evidence="2 3" key="1">
    <citation type="submission" date="2019-05" db="EMBL/GenBank/DDBJ databases">
        <title>Another draft genome of Portunus trituberculatus and its Hox gene families provides insights of decapod evolution.</title>
        <authorList>
            <person name="Jeong J.-H."/>
            <person name="Song I."/>
            <person name="Kim S."/>
            <person name="Choi T."/>
            <person name="Kim D."/>
            <person name="Ryu S."/>
            <person name="Kim W."/>
        </authorList>
    </citation>
    <scope>NUCLEOTIDE SEQUENCE [LARGE SCALE GENOMIC DNA]</scope>
    <source>
        <tissue evidence="2">Muscle</tissue>
    </source>
</reference>
<dbReference type="InterPro" id="IPR036179">
    <property type="entry name" value="Ig-like_dom_sf"/>
</dbReference>
<evidence type="ECO:0000313" key="2">
    <source>
        <dbReference type="EMBL" id="MPD04538.1"/>
    </source>
</evidence>